<evidence type="ECO:0000259" key="2">
    <source>
        <dbReference type="Pfam" id="PF01266"/>
    </source>
</evidence>
<dbReference type="EMBL" id="RQXV01000001">
    <property type="protein sequence ID" value="RRD01263.1"/>
    <property type="molecule type" value="Genomic_DNA"/>
</dbReference>
<protein>
    <submittedName>
        <fullName evidence="3">FAD-binding oxidoreductase</fullName>
    </submittedName>
</protein>
<dbReference type="OrthoDB" id="311718at2"/>
<dbReference type="Gene3D" id="3.50.50.60">
    <property type="entry name" value="FAD/NAD(P)-binding domain"/>
    <property type="match status" value="1"/>
</dbReference>
<keyword evidence="1" id="KW-0560">Oxidoreductase</keyword>
<sequence length="432" mass="47927">MSNPSYVDSYYTSTLNSEFDLPQLVGEQECDVCVVGAGFTGLSTAIHLLKRGYKVILLEGDKVGWGASGRNGGQAIIGYNNGIGMMEQRFGLEDTRHYLNFVLEGCQIIRDHIAEFDIQCDLKEGHAGLATSERQLKAMEHEQEVWARCGHDDISVNRGLGAVHEMVGSNNYLGTYYDPNGAHLHPLNLARGEARGLLQLGGKIFENSRVTRIDKSMTPKVHTEKGVVSAKYVVLSGNAYMGGLVPEMESKLVPVSSFIVTTEQLPEAVAKDIIRKDYGYCDWNYILDYYRLTADRRLLFGGKSFYGGKEPANIAGRLRDNMVKVFPQLKNTRIEYSWGGNFAITYSRMPDVGRLKNSNVFYAHGYSGTGVTTTHIMGRLLSEAVAGSAERFDVFEKIPQIPMPGGKLLKVPAVIMGSWYYQMRDKLGASRK</sequence>
<dbReference type="PANTHER" id="PTHR13847:SF281">
    <property type="entry name" value="FAD DEPENDENT OXIDOREDUCTASE DOMAIN-CONTAINING PROTEIN"/>
    <property type="match status" value="1"/>
</dbReference>
<dbReference type="SUPFAM" id="SSF51905">
    <property type="entry name" value="FAD/NAD(P)-binding domain"/>
    <property type="match status" value="1"/>
</dbReference>
<gene>
    <name evidence="3" type="ORF">EHS89_01490</name>
</gene>
<evidence type="ECO:0000313" key="4">
    <source>
        <dbReference type="Proteomes" id="UP000267535"/>
    </source>
</evidence>
<dbReference type="Pfam" id="PF01266">
    <property type="entry name" value="DAO"/>
    <property type="match status" value="1"/>
</dbReference>
<dbReference type="Proteomes" id="UP000267535">
    <property type="component" value="Unassembled WGS sequence"/>
</dbReference>
<comment type="caution">
    <text evidence="3">The sequence shown here is derived from an EMBL/GenBank/DDBJ whole genome shotgun (WGS) entry which is preliminary data.</text>
</comment>
<name>A0A3P1SYR6_9GAMM</name>
<evidence type="ECO:0000256" key="1">
    <source>
        <dbReference type="ARBA" id="ARBA00023002"/>
    </source>
</evidence>
<dbReference type="Gene3D" id="3.30.9.10">
    <property type="entry name" value="D-Amino Acid Oxidase, subunit A, domain 2"/>
    <property type="match status" value="1"/>
</dbReference>
<dbReference type="GO" id="GO:0016491">
    <property type="term" value="F:oxidoreductase activity"/>
    <property type="evidence" value="ECO:0007669"/>
    <property type="project" value="UniProtKB-KW"/>
</dbReference>
<dbReference type="InterPro" id="IPR006076">
    <property type="entry name" value="FAD-dep_OxRdtase"/>
</dbReference>
<dbReference type="InterPro" id="IPR036188">
    <property type="entry name" value="FAD/NAD-bd_sf"/>
</dbReference>
<dbReference type="AlphaFoldDB" id="A0A3P1SYR6"/>
<dbReference type="RefSeq" id="WP_124924335.1">
    <property type="nucleotide sequence ID" value="NZ_BMOH01000001.1"/>
</dbReference>
<dbReference type="GO" id="GO:0005737">
    <property type="term" value="C:cytoplasm"/>
    <property type="evidence" value="ECO:0007669"/>
    <property type="project" value="TreeGrafter"/>
</dbReference>
<organism evidence="3 4">
    <name type="scientific">Amphritea balenae</name>
    <dbReference type="NCBI Taxonomy" id="452629"/>
    <lineage>
        <taxon>Bacteria</taxon>
        <taxon>Pseudomonadati</taxon>
        <taxon>Pseudomonadota</taxon>
        <taxon>Gammaproteobacteria</taxon>
        <taxon>Oceanospirillales</taxon>
        <taxon>Oceanospirillaceae</taxon>
        <taxon>Amphritea</taxon>
    </lineage>
</organism>
<proteinExistence type="predicted"/>
<keyword evidence="4" id="KW-1185">Reference proteome</keyword>
<evidence type="ECO:0000313" key="3">
    <source>
        <dbReference type="EMBL" id="RRD01263.1"/>
    </source>
</evidence>
<accession>A0A3P1SYR6</accession>
<dbReference type="PANTHER" id="PTHR13847">
    <property type="entry name" value="SARCOSINE DEHYDROGENASE-RELATED"/>
    <property type="match status" value="1"/>
</dbReference>
<feature type="domain" description="FAD dependent oxidoreductase" evidence="2">
    <location>
        <begin position="31"/>
        <end position="383"/>
    </location>
</feature>
<reference evidence="3 4" key="1">
    <citation type="submission" date="2018-11" db="EMBL/GenBank/DDBJ databases">
        <title>The draft genome sequence of Amphritea balenae JAMM 1525T.</title>
        <authorList>
            <person name="Fang Z."/>
            <person name="Zhang Y."/>
            <person name="Han X."/>
        </authorList>
    </citation>
    <scope>NUCLEOTIDE SEQUENCE [LARGE SCALE GENOMIC DNA]</scope>
    <source>
        <strain evidence="3 4">JAMM 1525</strain>
    </source>
</reference>